<protein>
    <submittedName>
        <fullName evidence="7">Glutamate synthase domain-containing protein 2</fullName>
    </submittedName>
</protein>
<evidence type="ECO:0000256" key="3">
    <source>
        <dbReference type="ARBA" id="ARBA00022723"/>
    </source>
</evidence>
<dbReference type="Gene3D" id="3.20.20.70">
    <property type="entry name" value="Aldolase class I"/>
    <property type="match status" value="1"/>
</dbReference>
<dbReference type="InterPro" id="IPR036922">
    <property type="entry name" value="Rieske_2Fe-2S_sf"/>
</dbReference>
<evidence type="ECO:0000256" key="5">
    <source>
        <dbReference type="ARBA" id="ARBA00023014"/>
    </source>
</evidence>
<evidence type="ECO:0000256" key="2">
    <source>
        <dbReference type="ARBA" id="ARBA00022714"/>
    </source>
</evidence>
<dbReference type="SUPFAM" id="SSF50022">
    <property type="entry name" value="ISP domain"/>
    <property type="match status" value="1"/>
</dbReference>
<dbReference type="GO" id="GO:0051537">
    <property type="term" value="F:2 iron, 2 sulfur cluster binding"/>
    <property type="evidence" value="ECO:0007669"/>
    <property type="project" value="UniProtKB-KW"/>
</dbReference>
<accession>A0A1G5QKE9</accession>
<keyword evidence="2" id="KW-0001">2Fe-2S</keyword>
<sequence length="527" mass="56479">MANWQPVCHLDELEEHKGHEVWVNGRPLALFLQGHKVHALDDRCPHREGQLSQGEVRDGDAICPLHGWNFDLETGISPYNPGDRISVFPVRLEEGRVLVDADAVPPLPPSTFEGYQARWRRWSDDTRGKAEIRKLAKGKGPTVEAMGSEATDLSSFPGFDHFHLSPAQLHRLPRLADEPIDTRVVIGAGADKPLEIALPAFVSHMSFGALSREAKIALATGARRAGTLIGSGEGGMLPEERGAAGLYLLEMASGYFGWNEETMALADGFEFKLGQSAKPGLGGELPGSKVSDEIASVRGIQPGHAAHSPGRFPDLPDLAAFAARVQHLRALFPDKPIGIKLVAGDIEADINAALSLAPDFITLDGFGGGTGAAPVAVRDHFGMPLVQALPLARRIVDIHNRSHPERRVSLIATGGIRTPADIMKAKALGADACALATGALFALGCEYYRACDSGHCPTGVATQDPVLRERIDPEAGAGRVANFFQGTQALLEMYLRAMGYHEIGQVSTRDLIPLSAEARTILETAEC</sequence>
<dbReference type="RefSeq" id="WP_092996975.1">
    <property type="nucleotide sequence ID" value="NZ_FMWD01000006.1"/>
</dbReference>
<dbReference type="GO" id="GO:0006537">
    <property type="term" value="P:glutamate biosynthetic process"/>
    <property type="evidence" value="ECO:0007669"/>
    <property type="project" value="InterPro"/>
</dbReference>
<keyword evidence="4" id="KW-0408">Iron</keyword>
<proteinExistence type="inferred from homology"/>
<name>A0A1G5QKE9_9GAMM</name>
<dbReference type="InterPro" id="IPR017941">
    <property type="entry name" value="Rieske_2Fe-2S"/>
</dbReference>
<feature type="domain" description="Rieske" evidence="6">
    <location>
        <begin position="4"/>
        <end position="99"/>
    </location>
</feature>
<keyword evidence="5" id="KW-0411">Iron-sulfur</keyword>
<dbReference type="PANTHER" id="PTHR43819">
    <property type="entry name" value="ARCHAEAL-TYPE GLUTAMATE SYNTHASE [NADPH]"/>
    <property type="match status" value="1"/>
</dbReference>
<keyword evidence="3" id="KW-0479">Metal-binding</keyword>
<dbReference type="EMBL" id="FMWD01000006">
    <property type="protein sequence ID" value="SCZ62192.1"/>
    <property type="molecule type" value="Genomic_DNA"/>
</dbReference>
<dbReference type="GO" id="GO:0015930">
    <property type="term" value="F:glutamate synthase activity"/>
    <property type="evidence" value="ECO:0007669"/>
    <property type="project" value="InterPro"/>
</dbReference>
<dbReference type="Pfam" id="PF01645">
    <property type="entry name" value="Glu_synthase"/>
    <property type="match status" value="1"/>
</dbReference>
<dbReference type="GO" id="GO:0046872">
    <property type="term" value="F:metal ion binding"/>
    <property type="evidence" value="ECO:0007669"/>
    <property type="project" value="UniProtKB-KW"/>
</dbReference>
<reference evidence="7 8" key="1">
    <citation type="submission" date="2016-10" db="EMBL/GenBank/DDBJ databases">
        <authorList>
            <person name="de Groot N.N."/>
        </authorList>
    </citation>
    <scope>NUCLEOTIDE SEQUENCE [LARGE SCALE GENOMIC DNA]</scope>
    <source>
        <strain evidence="7 8">HLD2</strain>
    </source>
</reference>
<evidence type="ECO:0000256" key="1">
    <source>
        <dbReference type="ARBA" id="ARBA00009716"/>
    </source>
</evidence>
<dbReference type="Pfam" id="PF00355">
    <property type="entry name" value="Rieske"/>
    <property type="match status" value="1"/>
</dbReference>
<dbReference type="CDD" id="cd02808">
    <property type="entry name" value="GltS_FMN"/>
    <property type="match status" value="1"/>
</dbReference>
<dbReference type="STRING" id="415747.SAMN03097708_02274"/>
<evidence type="ECO:0000256" key="4">
    <source>
        <dbReference type="ARBA" id="ARBA00023004"/>
    </source>
</evidence>
<dbReference type="PANTHER" id="PTHR43819:SF1">
    <property type="entry name" value="ARCHAEAL-TYPE GLUTAMATE SYNTHASE [NADPH]"/>
    <property type="match status" value="1"/>
</dbReference>
<evidence type="ECO:0000313" key="8">
    <source>
        <dbReference type="Proteomes" id="UP000199648"/>
    </source>
</evidence>
<dbReference type="PROSITE" id="PS51296">
    <property type="entry name" value="RIESKE"/>
    <property type="match status" value="1"/>
</dbReference>
<dbReference type="Proteomes" id="UP000199648">
    <property type="component" value="Unassembled WGS sequence"/>
</dbReference>
<evidence type="ECO:0000313" key="7">
    <source>
        <dbReference type="EMBL" id="SCZ62192.1"/>
    </source>
</evidence>
<evidence type="ECO:0000259" key="6">
    <source>
        <dbReference type="PROSITE" id="PS51296"/>
    </source>
</evidence>
<dbReference type="InterPro" id="IPR013785">
    <property type="entry name" value="Aldolase_TIM"/>
</dbReference>
<keyword evidence="8" id="KW-1185">Reference proteome</keyword>
<dbReference type="SUPFAM" id="SSF51395">
    <property type="entry name" value="FMN-linked oxidoreductases"/>
    <property type="match status" value="1"/>
</dbReference>
<comment type="similarity">
    <text evidence="1">Belongs to the glutamate synthase family.</text>
</comment>
<organism evidence="7 8">
    <name type="scientific">Thiohalomonas denitrificans</name>
    <dbReference type="NCBI Taxonomy" id="415747"/>
    <lineage>
        <taxon>Bacteria</taxon>
        <taxon>Pseudomonadati</taxon>
        <taxon>Pseudomonadota</taxon>
        <taxon>Gammaproteobacteria</taxon>
        <taxon>Thiohalomonadales</taxon>
        <taxon>Thiohalomonadaceae</taxon>
        <taxon>Thiohalomonas</taxon>
    </lineage>
</organism>
<dbReference type="Gene3D" id="2.102.10.10">
    <property type="entry name" value="Rieske [2Fe-2S] iron-sulphur domain"/>
    <property type="match status" value="1"/>
</dbReference>
<dbReference type="OrthoDB" id="9758182at2"/>
<dbReference type="InterPro" id="IPR002932">
    <property type="entry name" value="Glu_synthdom"/>
</dbReference>
<dbReference type="AlphaFoldDB" id="A0A1G5QKE9"/>
<gene>
    <name evidence="7" type="ORF">SAMN03097708_02274</name>
</gene>